<dbReference type="InterPro" id="IPR008197">
    <property type="entry name" value="WAP_dom"/>
</dbReference>
<protein>
    <submittedName>
        <fullName evidence="6">Anosmin-1b</fullName>
    </submittedName>
</protein>
<dbReference type="PRINTS" id="PR00003">
    <property type="entry name" value="4DISULPHCORE"/>
</dbReference>
<feature type="domain" description="Fibronectin type-III" evidence="3">
    <location>
        <begin position="555"/>
        <end position="646"/>
    </location>
</feature>
<evidence type="ECO:0000313" key="6">
    <source>
        <dbReference type="RefSeq" id="XP_031431437.1"/>
    </source>
</evidence>
<dbReference type="InterPro" id="IPR036645">
    <property type="entry name" value="Elafin-like_sf"/>
</dbReference>
<dbReference type="GeneID" id="105898256"/>
<evidence type="ECO:0000256" key="1">
    <source>
        <dbReference type="SAM" id="MobiDB-lite"/>
    </source>
</evidence>
<dbReference type="KEGG" id="char:105898256"/>
<dbReference type="Pfam" id="PF00095">
    <property type="entry name" value="WAP"/>
    <property type="match status" value="1"/>
</dbReference>
<dbReference type="GO" id="GO:0009986">
    <property type="term" value="C:cell surface"/>
    <property type="evidence" value="ECO:0007669"/>
    <property type="project" value="TreeGrafter"/>
</dbReference>
<dbReference type="SMART" id="SM00217">
    <property type="entry name" value="WAP"/>
    <property type="match status" value="1"/>
</dbReference>
<dbReference type="PANTHER" id="PTHR14131:SF7">
    <property type="entry name" value="ANOSMIN 1B"/>
    <property type="match status" value="1"/>
</dbReference>
<keyword evidence="5" id="KW-1185">Reference proteome</keyword>
<dbReference type="RefSeq" id="XP_031431437.1">
    <property type="nucleotide sequence ID" value="XM_031575577.1"/>
</dbReference>
<dbReference type="OrthoDB" id="6060011at2759"/>
<sequence>MFFWQLATVLVWCLIGFAIGRRAGAEDGDILEKTNSARCTSRCLTLHMTQLTASFKHLQSDSVLGWCESHRRCAQCLQPCKELWEMVRGLSEKSCEHHECVTSAEFLLSLHSQKQGDCPSPQRASGFAAACVESCGTDKECSGSKKCCSNGCGHTCQTPANLFKGAPLKPKKDMSFSEDHLGHLEVKWTSKFNVSIEPVLYVLQRRWNYGIHPSEDEASSWQTILMTIEDRAVLKDVRPHRWYQFRVSAVNSQGTRGFTTPSKHFFSSRDPFPPEAPQNLRRGNVTLPPDGSVSVPLRWDTPAEGDLPVHHYRVSWSVRGAPRLSQSRRENSRVTDGAATEFELHGLQPNTVHQVQVQAIAYWGQKRLKSPKAQLSFTTALTAAPGQSHFTGEFSNELPISHSSPSIMRLEAAAPHYHDNQLQVKVFWKSRREEEAQKEPTSYLLRWYPEVCTNNVTKREKKATIQGTHFVITGLLFACKYRVAVMPLSGAQRSEAVTSVTTPQCLSLKGKGKKFIPCARDDHHPVVRKAQLRPEKLSVEFQTVNGSLRGVFGWQVSQVAPGQAPITGFQFSWVRVSSSHGSGSSGDAVATTTDTAVSQTQILPPDQFSFTVDALQSDSVYKVQVQVLSAGSSGPSVARTLHTPQPPITTAQL</sequence>
<feature type="domain" description="WAP" evidence="4">
    <location>
        <begin position="111"/>
        <end position="160"/>
    </location>
</feature>
<proteinExistence type="predicted"/>
<gene>
    <name evidence="6" type="primary">anos1b</name>
</gene>
<dbReference type="FunFam" id="4.10.75.10:FF:000001">
    <property type="entry name" value="Anosmin 1"/>
    <property type="match status" value="1"/>
</dbReference>
<dbReference type="Pfam" id="PF17869">
    <property type="entry name" value="Cys_box"/>
    <property type="match status" value="1"/>
</dbReference>
<dbReference type="InterPro" id="IPR042447">
    <property type="entry name" value="Anosmin-1"/>
</dbReference>
<dbReference type="PANTHER" id="PTHR14131">
    <property type="entry name" value="ANOSMIN"/>
    <property type="match status" value="1"/>
</dbReference>
<feature type="signal peptide" evidence="2">
    <location>
        <begin position="1"/>
        <end position="25"/>
    </location>
</feature>
<dbReference type="SMART" id="SM00060">
    <property type="entry name" value="FN3"/>
    <property type="match status" value="4"/>
</dbReference>
<dbReference type="Gene3D" id="4.10.75.10">
    <property type="entry name" value="Elafin-like"/>
    <property type="match status" value="1"/>
</dbReference>
<dbReference type="GO" id="GO:0030414">
    <property type="term" value="F:peptidase inhibitor activity"/>
    <property type="evidence" value="ECO:0007669"/>
    <property type="project" value="InterPro"/>
</dbReference>
<dbReference type="PROSITE" id="PS50853">
    <property type="entry name" value="FN3"/>
    <property type="match status" value="3"/>
</dbReference>
<dbReference type="Gene3D" id="2.60.40.10">
    <property type="entry name" value="Immunoglobulins"/>
    <property type="match status" value="4"/>
</dbReference>
<name>A0A6P8G731_CLUHA</name>
<dbReference type="SUPFAM" id="SSF57256">
    <property type="entry name" value="Elafin-like"/>
    <property type="match status" value="1"/>
</dbReference>
<dbReference type="InterPro" id="IPR003961">
    <property type="entry name" value="FN3_dom"/>
</dbReference>
<evidence type="ECO:0000313" key="5">
    <source>
        <dbReference type="Proteomes" id="UP000515152"/>
    </source>
</evidence>
<dbReference type="CTD" id="30652"/>
<feature type="domain" description="Fibronectin type-III" evidence="3">
    <location>
        <begin position="170"/>
        <end position="271"/>
    </location>
</feature>
<evidence type="ECO:0000256" key="2">
    <source>
        <dbReference type="SAM" id="SignalP"/>
    </source>
</evidence>
<dbReference type="PROSITE" id="PS51390">
    <property type="entry name" value="WAP"/>
    <property type="match status" value="1"/>
</dbReference>
<dbReference type="CDD" id="cd00063">
    <property type="entry name" value="FN3"/>
    <property type="match status" value="3"/>
</dbReference>
<dbReference type="CDD" id="cd00199">
    <property type="entry name" value="WAP"/>
    <property type="match status" value="1"/>
</dbReference>
<accession>A0A6P8G731</accession>
<dbReference type="AlphaFoldDB" id="A0A6P8G731"/>
<organism evidence="5 6">
    <name type="scientific">Clupea harengus</name>
    <name type="common">Atlantic herring</name>
    <dbReference type="NCBI Taxonomy" id="7950"/>
    <lineage>
        <taxon>Eukaryota</taxon>
        <taxon>Metazoa</taxon>
        <taxon>Chordata</taxon>
        <taxon>Craniata</taxon>
        <taxon>Vertebrata</taxon>
        <taxon>Euteleostomi</taxon>
        <taxon>Actinopterygii</taxon>
        <taxon>Neopterygii</taxon>
        <taxon>Teleostei</taxon>
        <taxon>Clupei</taxon>
        <taxon>Clupeiformes</taxon>
        <taxon>Clupeoidei</taxon>
        <taxon>Clupeidae</taxon>
        <taxon>Clupea</taxon>
    </lineage>
</organism>
<evidence type="ECO:0000259" key="4">
    <source>
        <dbReference type="PROSITE" id="PS51390"/>
    </source>
</evidence>
<dbReference type="Pfam" id="PF00041">
    <property type="entry name" value="fn3"/>
    <property type="match status" value="1"/>
</dbReference>
<reference evidence="6" key="1">
    <citation type="submission" date="2025-08" db="UniProtKB">
        <authorList>
            <consortium name="RefSeq"/>
        </authorList>
    </citation>
    <scope>IDENTIFICATION</scope>
</reference>
<feature type="region of interest" description="Disordered" evidence="1">
    <location>
        <begin position="633"/>
        <end position="653"/>
    </location>
</feature>
<dbReference type="SUPFAM" id="SSF49265">
    <property type="entry name" value="Fibronectin type III"/>
    <property type="match status" value="2"/>
</dbReference>
<feature type="chain" id="PRO_5028267442" evidence="2">
    <location>
        <begin position="26"/>
        <end position="653"/>
    </location>
</feature>
<dbReference type="GO" id="GO:0030182">
    <property type="term" value="P:neuron differentiation"/>
    <property type="evidence" value="ECO:0007669"/>
    <property type="project" value="TreeGrafter"/>
</dbReference>
<dbReference type="InterPro" id="IPR036116">
    <property type="entry name" value="FN3_sf"/>
</dbReference>
<keyword evidence="2" id="KW-0732">Signal</keyword>
<dbReference type="InterPro" id="IPR013783">
    <property type="entry name" value="Ig-like_fold"/>
</dbReference>
<evidence type="ECO:0000259" key="3">
    <source>
        <dbReference type="PROSITE" id="PS50853"/>
    </source>
</evidence>
<dbReference type="Proteomes" id="UP000515152">
    <property type="component" value="Chromosome 10"/>
</dbReference>
<feature type="domain" description="Fibronectin type-III" evidence="3">
    <location>
        <begin position="276"/>
        <end position="385"/>
    </location>
</feature>
<feature type="region of interest" description="Disordered" evidence="1">
    <location>
        <begin position="265"/>
        <end position="287"/>
    </location>
</feature>
<dbReference type="GO" id="GO:0005576">
    <property type="term" value="C:extracellular region"/>
    <property type="evidence" value="ECO:0007669"/>
    <property type="project" value="InterPro"/>
</dbReference>
<dbReference type="InterPro" id="IPR040957">
    <property type="entry name" value="Anosmin-1_Cys_box"/>
</dbReference>